<evidence type="ECO:0000313" key="5">
    <source>
        <dbReference type="EMBL" id="NMO00880.1"/>
    </source>
</evidence>
<sequence>MLGLLHDGDQLPSELDLADQFGVANGTIREALRLLREQGVVDTRRGRGGGSFVRTNDAAMHSLHFDRLSGMNATELRDLGDEQTAIFAAVARLAAERAAPTATDRLRRLVAALRVAATPAQRRRAEARFHIELAVESQSVRLTHSEVRLQAELGPMIWLPGHSPDHKEVADRLEAITVSVGAGDSTHARVEAENHALSCIRTVLTTHMAIADT</sequence>
<keyword evidence="6" id="KW-1185">Reference proteome</keyword>
<comment type="caution">
    <text evidence="5">The sequence shown here is derived from an EMBL/GenBank/DDBJ whole genome shotgun (WGS) entry which is preliminary data.</text>
</comment>
<dbReference type="PROSITE" id="PS50949">
    <property type="entry name" value="HTH_GNTR"/>
    <property type="match status" value="1"/>
</dbReference>
<dbReference type="AlphaFoldDB" id="A0A848KR68"/>
<dbReference type="Gene3D" id="1.10.10.10">
    <property type="entry name" value="Winged helix-like DNA-binding domain superfamily/Winged helix DNA-binding domain"/>
    <property type="match status" value="1"/>
</dbReference>
<feature type="domain" description="HTH gntR-type" evidence="4">
    <location>
        <begin position="1"/>
        <end position="56"/>
    </location>
</feature>
<dbReference type="InterPro" id="IPR036388">
    <property type="entry name" value="WH-like_DNA-bd_sf"/>
</dbReference>
<accession>A0A848KR68</accession>
<dbReference type="GO" id="GO:0003677">
    <property type="term" value="F:DNA binding"/>
    <property type="evidence" value="ECO:0007669"/>
    <property type="project" value="UniProtKB-KW"/>
</dbReference>
<evidence type="ECO:0000256" key="3">
    <source>
        <dbReference type="ARBA" id="ARBA00023163"/>
    </source>
</evidence>
<dbReference type="SMART" id="SM00345">
    <property type="entry name" value="HTH_GNTR"/>
    <property type="match status" value="1"/>
</dbReference>
<keyword evidence="2" id="KW-0238">DNA-binding</keyword>
<evidence type="ECO:0000259" key="4">
    <source>
        <dbReference type="PROSITE" id="PS50949"/>
    </source>
</evidence>
<dbReference type="SUPFAM" id="SSF46785">
    <property type="entry name" value="Winged helix' DNA-binding domain"/>
    <property type="match status" value="1"/>
</dbReference>
<evidence type="ECO:0000256" key="1">
    <source>
        <dbReference type="ARBA" id="ARBA00023015"/>
    </source>
</evidence>
<name>A0A848KR68_9ACTN</name>
<dbReference type="InterPro" id="IPR011711">
    <property type="entry name" value="GntR_C"/>
</dbReference>
<dbReference type="PANTHER" id="PTHR43537:SF24">
    <property type="entry name" value="GLUCONATE OPERON TRANSCRIPTIONAL REPRESSOR"/>
    <property type="match status" value="1"/>
</dbReference>
<dbReference type="EMBL" id="JABBNB010000005">
    <property type="protein sequence ID" value="NMO00880.1"/>
    <property type="molecule type" value="Genomic_DNA"/>
</dbReference>
<dbReference type="CDD" id="cd07377">
    <property type="entry name" value="WHTH_GntR"/>
    <property type="match status" value="1"/>
</dbReference>
<dbReference type="SUPFAM" id="SSF48008">
    <property type="entry name" value="GntR ligand-binding domain-like"/>
    <property type="match status" value="1"/>
</dbReference>
<dbReference type="PRINTS" id="PR00035">
    <property type="entry name" value="HTHGNTR"/>
</dbReference>
<dbReference type="PANTHER" id="PTHR43537">
    <property type="entry name" value="TRANSCRIPTIONAL REGULATOR, GNTR FAMILY"/>
    <property type="match status" value="1"/>
</dbReference>
<dbReference type="Pfam" id="PF07729">
    <property type="entry name" value="FCD"/>
    <property type="match status" value="1"/>
</dbReference>
<reference evidence="5 6" key="1">
    <citation type="submission" date="2020-04" db="EMBL/GenBank/DDBJ databases">
        <title>Gordonia sp. nov. TBRC 11910.</title>
        <authorList>
            <person name="Suriyachadkun C."/>
        </authorList>
    </citation>
    <scope>NUCLEOTIDE SEQUENCE [LARGE SCALE GENOMIC DNA]</scope>
    <source>
        <strain evidence="5 6">TBRC 11910</strain>
    </source>
</reference>
<dbReference type="InterPro" id="IPR008920">
    <property type="entry name" value="TF_FadR/GntR_C"/>
</dbReference>
<protein>
    <submittedName>
        <fullName evidence="5">FadR family transcriptional regulator</fullName>
    </submittedName>
</protein>
<dbReference type="Proteomes" id="UP000550729">
    <property type="component" value="Unassembled WGS sequence"/>
</dbReference>
<dbReference type="GO" id="GO:0003700">
    <property type="term" value="F:DNA-binding transcription factor activity"/>
    <property type="evidence" value="ECO:0007669"/>
    <property type="project" value="InterPro"/>
</dbReference>
<gene>
    <name evidence="5" type="ORF">HH308_06590</name>
</gene>
<keyword evidence="3" id="KW-0804">Transcription</keyword>
<dbReference type="Pfam" id="PF00392">
    <property type="entry name" value="GntR"/>
    <property type="match status" value="1"/>
</dbReference>
<keyword evidence="1" id="KW-0805">Transcription regulation</keyword>
<evidence type="ECO:0000256" key="2">
    <source>
        <dbReference type="ARBA" id="ARBA00023125"/>
    </source>
</evidence>
<organism evidence="5 6">
    <name type="scientific">Gordonia asplenii</name>
    <dbReference type="NCBI Taxonomy" id="2725283"/>
    <lineage>
        <taxon>Bacteria</taxon>
        <taxon>Bacillati</taxon>
        <taxon>Actinomycetota</taxon>
        <taxon>Actinomycetes</taxon>
        <taxon>Mycobacteriales</taxon>
        <taxon>Gordoniaceae</taxon>
        <taxon>Gordonia</taxon>
    </lineage>
</organism>
<dbReference type="InterPro" id="IPR036390">
    <property type="entry name" value="WH_DNA-bd_sf"/>
</dbReference>
<evidence type="ECO:0000313" key="6">
    <source>
        <dbReference type="Proteomes" id="UP000550729"/>
    </source>
</evidence>
<dbReference type="InterPro" id="IPR000524">
    <property type="entry name" value="Tscrpt_reg_HTH_GntR"/>
</dbReference>
<proteinExistence type="predicted"/>
<dbReference type="Gene3D" id="1.20.120.530">
    <property type="entry name" value="GntR ligand-binding domain-like"/>
    <property type="match status" value="1"/>
</dbReference>